<dbReference type="Proteomes" id="UP000594749">
    <property type="component" value="Chromosome"/>
</dbReference>
<dbReference type="Gene3D" id="3.30.450.90">
    <property type="match status" value="1"/>
</dbReference>
<organism evidence="3 4">
    <name type="scientific">Campylobacter corcagiensis</name>
    <dbReference type="NCBI Taxonomy" id="1448857"/>
    <lineage>
        <taxon>Bacteria</taxon>
        <taxon>Pseudomonadati</taxon>
        <taxon>Campylobacterota</taxon>
        <taxon>Epsilonproteobacteria</taxon>
        <taxon>Campylobacterales</taxon>
        <taxon>Campylobacteraceae</taxon>
        <taxon>Campylobacter</taxon>
    </lineage>
</organism>
<dbReference type="GO" id="GO:0016887">
    <property type="term" value="F:ATP hydrolysis activity"/>
    <property type="evidence" value="ECO:0007669"/>
    <property type="project" value="InterPro"/>
</dbReference>
<accession>A0A7M1LGP3</accession>
<evidence type="ECO:0000259" key="2">
    <source>
        <dbReference type="Pfam" id="PF00437"/>
    </source>
</evidence>
<keyword evidence="4" id="KW-1185">Reference proteome</keyword>
<evidence type="ECO:0000313" key="3">
    <source>
        <dbReference type="EMBL" id="QOQ87728.1"/>
    </source>
</evidence>
<sequence length="382" mass="42983">MVNREHPLVKRLDRFLEFLIENGGSDLHIKAGAETRGRINGSLTKFTKTVFSEEDSLELTRALVGDSGIDELQVRKSLDFSYALNKDYRFRVNLFKQINGISFVFRAIPTSIPTIDDLKLPEVIKKITDESMRGLVLITGPTGSGKTTTIASMINRINHSRLSHIVSIEDPVEFVYNDSKCIINQRSIGEDCNTFSDSLRAALREDPDIIFVGEMRDLETIDTALHAAETGHLVLSTLHTVDAKETINRIVSMFGSKEQERVRLSLASVLEAVISQRLVLTTDGKRRAAVEVLRKTVRIKDMILENRIHEITDAMKESGDSYGMQTFDEHLLELYRDGIISREEALDKSTIRSDLDLAIKNVIAERGGNQINEDNIPKLKEL</sequence>
<feature type="domain" description="Bacterial type II secretion system protein E" evidence="2">
    <location>
        <begin position="5"/>
        <end position="288"/>
    </location>
</feature>
<proteinExistence type="inferred from homology"/>
<dbReference type="SUPFAM" id="SSF52540">
    <property type="entry name" value="P-loop containing nucleoside triphosphate hydrolases"/>
    <property type="match status" value="1"/>
</dbReference>
<dbReference type="OrthoDB" id="9810761at2"/>
<dbReference type="InterPro" id="IPR006321">
    <property type="entry name" value="PilT/PilU"/>
</dbReference>
<dbReference type="EMBL" id="CP063078">
    <property type="protein sequence ID" value="QOQ87728.1"/>
    <property type="molecule type" value="Genomic_DNA"/>
</dbReference>
<protein>
    <submittedName>
        <fullName evidence="3">PilT/PilU family type 4a pilus ATPase</fullName>
    </submittedName>
</protein>
<dbReference type="InterPro" id="IPR001482">
    <property type="entry name" value="T2SS/T4SS_dom"/>
</dbReference>
<dbReference type="CDD" id="cd01131">
    <property type="entry name" value="PilT"/>
    <property type="match status" value="1"/>
</dbReference>
<dbReference type="Gene3D" id="3.40.50.300">
    <property type="entry name" value="P-loop containing nucleotide triphosphate hydrolases"/>
    <property type="match status" value="1"/>
</dbReference>
<dbReference type="NCBIfam" id="TIGR01420">
    <property type="entry name" value="pilT_fam"/>
    <property type="match status" value="1"/>
</dbReference>
<dbReference type="GO" id="GO:0005524">
    <property type="term" value="F:ATP binding"/>
    <property type="evidence" value="ECO:0007669"/>
    <property type="project" value="InterPro"/>
</dbReference>
<dbReference type="PANTHER" id="PTHR30486">
    <property type="entry name" value="TWITCHING MOTILITY PROTEIN PILT"/>
    <property type="match status" value="1"/>
</dbReference>
<dbReference type="RefSeq" id="WP_034971385.1">
    <property type="nucleotide sequence ID" value="NZ_CP053842.1"/>
</dbReference>
<evidence type="ECO:0000313" key="4">
    <source>
        <dbReference type="Proteomes" id="UP000594749"/>
    </source>
</evidence>
<name>A0A7M1LGP3_9BACT</name>
<dbReference type="InterPro" id="IPR027417">
    <property type="entry name" value="P-loop_NTPase"/>
</dbReference>
<dbReference type="InterPro" id="IPR050921">
    <property type="entry name" value="T4SS_GSP_E_ATPase"/>
</dbReference>
<reference evidence="3 4" key="1">
    <citation type="submission" date="2020-10" db="EMBL/GenBank/DDBJ databases">
        <title>Campylobacter and Helicobacter PacBio genomes.</title>
        <authorList>
            <person name="Lane C."/>
        </authorList>
    </citation>
    <scope>NUCLEOTIDE SEQUENCE [LARGE SCALE GENOMIC DNA]</scope>
    <source>
        <strain evidence="3 4">2016D-0077</strain>
    </source>
</reference>
<evidence type="ECO:0000256" key="1">
    <source>
        <dbReference type="ARBA" id="ARBA00006611"/>
    </source>
</evidence>
<dbReference type="PANTHER" id="PTHR30486:SF12">
    <property type="entry name" value="TYPE IV PILUS ATPASE PILU"/>
    <property type="match status" value="1"/>
</dbReference>
<gene>
    <name evidence="3" type="ORF">IMC76_02640</name>
</gene>
<comment type="similarity">
    <text evidence="1">Belongs to the GSP E family.</text>
</comment>
<dbReference type="Pfam" id="PF00437">
    <property type="entry name" value="T2SSE"/>
    <property type="match status" value="1"/>
</dbReference>
<dbReference type="AlphaFoldDB" id="A0A7M1LGP3"/>